<dbReference type="Pfam" id="PF06979">
    <property type="entry name" value="TMEM70"/>
    <property type="match status" value="1"/>
</dbReference>
<dbReference type="InterPro" id="IPR045325">
    <property type="entry name" value="TMEM70/TMEM186/TMEM223"/>
</dbReference>
<evidence type="ECO:0000256" key="1">
    <source>
        <dbReference type="ARBA" id="ARBA00005280"/>
    </source>
</evidence>
<dbReference type="InterPro" id="IPR009724">
    <property type="entry name" value="TMEM70"/>
</dbReference>
<dbReference type="Proteomes" id="UP000502823">
    <property type="component" value="Unassembled WGS sequence"/>
</dbReference>
<organism evidence="3 4">
    <name type="scientific">Coptotermes formosanus</name>
    <name type="common">Formosan subterranean termite</name>
    <dbReference type="NCBI Taxonomy" id="36987"/>
    <lineage>
        <taxon>Eukaryota</taxon>
        <taxon>Metazoa</taxon>
        <taxon>Ecdysozoa</taxon>
        <taxon>Arthropoda</taxon>
        <taxon>Hexapoda</taxon>
        <taxon>Insecta</taxon>
        <taxon>Pterygota</taxon>
        <taxon>Neoptera</taxon>
        <taxon>Polyneoptera</taxon>
        <taxon>Dictyoptera</taxon>
        <taxon>Blattodea</taxon>
        <taxon>Blattoidea</taxon>
        <taxon>Termitoidae</taxon>
        <taxon>Rhinotermitidae</taxon>
        <taxon>Coptotermes</taxon>
    </lineage>
</organism>
<dbReference type="OrthoDB" id="156886at2759"/>
<comment type="similarity">
    <text evidence="1">Belongs to the TMEM70 family.</text>
</comment>
<proteinExistence type="inferred from homology"/>
<evidence type="ECO:0000313" key="3">
    <source>
        <dbReference type="EMBL" id="GFG31314.1"/>
    </source>
</evidence>
<name>A0A6L2PFT3_COPFO</name>
<keyword evidence="4" id="KW-1185">Reference proteome</keyword>
<evidence type="ECO:0000313" key="4">
    <source>
        <dbReference type="Proteomes" id="UP000502823"/>
    </source>
</evidence>
<comment type="caution">
    <text evidence="3">The sequence shown here is derived from an EMBL/GenBank/DDBJ whole genome shotgun (WGS) entry which is preliminary data.</text>
</comment>
<dbReference type="GO" id="GO:0033615">
    <property type="term" value="P:mitochondrial proton-transporting ATP synthase complex assembly"/>
    <property type="evidence" value="ECO:0007669"/>
    <property type="project" value="TreeGrafter"/>
</dbReference>
<reference evidence="4" key="1">
    <citation type="submission" date="2020-01" db="EMBL/GenBank/DDBJ databases">
        <title>Draft genome sequence of the Termite Coptotermes fromosanus.</title>
        <authorList>
            <person name="Itakura S."/>
            <person name="Yosikawa Y."/>
            <person name="Umezawa K."/>
        </authorList>
    </citation>
    <scope>NUCLEOTIDE SEQUENCE [LARGE SCALE GENOMIC DNA]</scope>
</reference>
<feature type="region of interest" description="Disordered" evidence="2">
    <location>
        <begin position="86"/>
        <end position="105"/>
    </location>
</feature>
<dbReference type="AlphaFoldDB" id="A0A6L2PFT3"/>
<dbReference type="InParanoid" id="A0A6L2PFT3"/>
<accession>A0A6L2PFT3</accession>
<gene>
    <name evidence="3" type="ORF">Cfor_12877</name>
</gene>
<evidence type="ECO:0000256" key="2">
    <source>
        <dbReference type="SAM" id="MobiDB-lite"/>
    </source>
</evidence>
<dbReference type="PANTHER" id="PTHR13281">
    <property type="entry name" value="TRANSMEMBRANE PROTEIN 70, MITOCHONDRIAL"/>
    <property type="match status" value="1"/>
</dbReference>
<protein>
    <submittedName>
        <fullName evidence="3">Uncharacterized protein</fullName>
    </submittedName>
</protein>
<sequence>MIAVNVLDQNTKHEMICDQMLYRVEIWGLEKEWKITFTADDVVVPDVPGMFTSFQIKGVPLFVDPRLFDDPAHYARIMGYDKPINFKLSDFSGQKTKPTEKTDSA</sequence>
<dbReference type="PANTHER" id="PTHR13281:SF0">
    <property type="entry name" value="TRANSMEMBRANE PROTEIN 70, MITOCHONDRIAL"/>
    <property type="match status" value="1"/>
</dbReference>
<dbReference type="GO" id="GO:0031966">
    <property type="term" value="C:mitochondrial membrane"/>
    <property type="evidence" value="ECO:0007669"/>
    <property type="project" value="TreeGrafter"/>
</dbReference>
<dbReference type="EMBL" id="BLKM01000294">
    <property type="protein sequence ID" value="GFG31314.1"/>
    <property type="molecule type" value="Genomic_DNA"/>
</dbReference>